<dbReference type="PANTHER" id="PTHR45788">
    <property type="entry name" value="SUCCINATE/FUMARATE MITOCHONDRIAL TRANSPORTER-RELATED"/>
    <property type="match status" value="1"/>
</dbReference>
<keyword evidence="13" id="KW-1185">Reference proteome</keyword>
<dbReference type="GO" id="GO:0031966">
    <property type="term" value="C:mitochondrial membrane"/>
    <property type="evidence" value="ECO:0007669"/>
    <property type="project" value="UniProtKB-SubCell"/>
</dbReference>
<dbReference type="KEGG" id="cfj:CFIO01_11837"/>
<evidence type="ECO:0000256" key="8">
    <source>
        <dbReference type="ARBA" id="ARBA00023128"/>
    </source>
</evidence>
<dbReference type="InterPro" id="IPR023395">
    <property type="entry name" value="MCP_dom_sf"/>
</dbReference>
<dbReference type="GO" id="GO:0006843">
    <property type="term" value="P:mitochondrial citrate transmembrane transport"/>
    <property type="evidence" value="ECO:0007669"/>
    <property type="project" value="TreeGrafter"/>
</dbReference>
<keyword evidence="6" id="KW-0999">Mitochondrion inner membrane</keyword>
<reference evidence="12 13" key="1">
    <citation type="submission" date="2014-02" db="EMBL/GenBank/DDBJ databases">
        <title>The genome sequence of Colletotrichum fioriniae PJ7.</title>
        <authorList>
            <person name="Baroncelli R."/>
            <person name="Thon M.R."/>
        </authorList>
    </citation>
    <scope>NUCLEOTIDE SEQUENCE [LARGE SCALE GENOMIC DNA]</scope>
    <source>
        <strain evidence="12 13">PJ7</strain>
    </source>
</reference>
<accession>A0A010QQK9</accession>
<dbReference type="EMBL" id="JARH01000599">
    <property type="protein sequence ID" value="EXF78915.1"/>
    <property type="molecule type" value="Genomic_DNA"/>
</dbReference>
<comment type="similarity">
    <text evidence="2 11">Belongs to the mitochondrial carrier (TC 2.A.29) family.</text>
</comment>
<dbReference type="InterPro" id="IPR049563">
    <property type="entry name" value="TXTP-like"/>
</dbReference>
<evidence type="ECO:0000256" key="6">
    <source>
        <dbReference type="ARBA" id="ARBA00022792"/>
    </source>
</evidence>
<dbReference type="PROSITE" id="PS50920">
    <property type="entry name" value="SOLCAR"/>
    <property type="match status" value="3"/>
</dbReference>
<sequence>MEQSGVLTKIVAGGVAGVSETLVTYPAEYVKTRRQLYFKATANAATAKASPPPSSLAIIRDTVRTSGVRGIYSGVQALAASNAAKSGIRFLAFETTRSKLDALSGSESPASGGPGSGKKPRAAWINVVSGLSAGVAESIAVVTPGEAIKTKMIHATAAAAAAAASSSSPSSSAAGSASSQLANRGLISAVRILIREEGIRGLWSGLTPVLCKQGTNSAVRFTTFAMLQERVAARWPQLEGGVGSTLVLGGVSGVFTVYASMPFDNIKTRMQSVQSADARYAGMVDCAARILRSDGVFAFWRGTSPRLVRLTLSSGITFTVYDQVVRLMKSSQTERKASDLQRL</sequence>
<evidence type="ECO:0000313" key="12">
    <source>
        <dbReference type="EMBL" id="EXF78915.1"/>
    </source>
</evidence>
<proteinExistence type="inferred from homology"/>
<evidence type="ECO:0000256" key="1">
    <source>
        <dbReference type="ARBA" id="ARBA00004225"/>
    </source>
</evidence>
<feature type="repeat" description="Solcar" evidence="10">
    <location>
        <begin position="4"/>
        <end position="99"/>
    </location>
</feature>
<keyword evidence="5" id="KW-0677">Repeat</keyword>
<evidence type="ECO:0000256" key="4">
    <source>
        <dbReference type="ARBA" id="ARBA00022692"/>
    </source>
</evidence>
<dbReference type="Gene3D" id="1.50.40.10">
    <property type="entry name" value="Mitochondrial carrier domain"/>
    <property type="match status" value="1"/>
</dbReference>
<dbReference type="STRING" id="1445577.A0A010QQK9"/>
<evidence type="ECO:0000256" key="9">
    <source>
        <dbReference type="ARBA" id="ARBA00023136"/>
    </source>
</evidence>
<organism evidence="12 13">
    <name type="scientific">Colletotrichum fioriniae PJ7</name>
    <dbReference type="NCBI Taxonomy" id="1445577"/>
    <lineage>
        <taxon>Eukaryota</taxon>
        <taxon>Fungi</taxon>
        <taxon>Dikarya</taxon>
        <taxon>Ascomycota</taxon>
        <taxon>Pezizomycotina</taxon>
        <taxon>Sordariomycetes</taxon>
        <taxon>Hypocreomycetidae</taxon>
        <taxon>Glomerellales</taxon>
        <taxon>Glomerellaceae</taxon>
        <taxon>Colletotrichum</taxon>
        <taxon>Colletotrichum acutatum species complex</taxon>
    </lineage>
</organism>
<gene>
    <name evidence="12" type="ORF">CFIO01_11837</name>
</gene>
<comment type="subcellular location">
    <subcellularLocation>
        <location evidence="1">Mitochondrion membrane</location>
        <topology evidence="1">Multi-pass membrane protein</topology>
    </subcellularLocation>
</comment>
<evidence type="ECO:0000256" key="3">
    <source>
        <dbReference type="ARBA" id="ARBA00022448"/>
    </source>
</evidence>
<keyword evidence="8" id="KW-0496">Mitochondrion</keyword>
<feature type="repeat" description="Solcar" evidence="10">
    <location>
        <begin position="124"/>
        <end position="230"/>
    </location>
</feature>
<dbReference type="GO" id="GO:0071913">
    <property type="term" value="F:citrate secondary active transmembrane transporter activity"/>
    <property type="evidence" value="ECO:0007669"/>
    <property type="project" value="TreeGrafter"/>
</dbReference>
<name>A0A010QQK9_9PEZI</name>
<dbReference type="PANTHER" id="PTHR45788:SF4">
    <property type="entry name" value="TRICARBOXYLATE TRANSPORT PROTEIN, MITOCHONDRIAL"/>
    <property type="match status" value="1"/>
</dbReference>
<comment type="caution">
    <text evidence="12">The sequence shown here is derived from an EMBL/GenBank/DDBJ whole genome shotgun (WGS) entry which is preliminary data.</text>
</comment>
<dbReference type="SUPFAM" id="SSF103506">
    <property type="entry name" value="Mitochondrial carrier"/>
    <property type="match status" value="1"/>
</dbReference>
<protein>
    <submittedName>
        <fullName evidence="12">Mitochondrial carrier protein</fullName>
    </submittedName>
</protein>
<dbReference type="HOGENOM" id="CLU_015166_5_1_1"/>
<evidence type="ECO:0000256" key="2">
    <source>
        <dbReference type="ARBA" id="ARBA00006375"/>
    </source>
</evidence>
<dbReference type="AlphaFoldDB" id="A0A010QQK9"/>
<keyword evidence="4 10" id="KW-0812">Transmembrane</keyword>
<dbReference type="OrthoDB" id="44467at2759"/>
<keyword evidence="3 11" id="KW-0813">Transport</keyword>
<dbReference type="Pfam" id="PF00153">
    <property type="entry name" value="Mito_carr"/>
    <property type="match status" value="3"/>
</dbReference>
<dbReference type="InterPro" id="IPR018108">
    <property type="entry name" value="MCP_transmembrane"/>
</dbReference>
<evidence type="ECO:0000256" key="11">
    <source>
        <dbReference type="RuleBase" id="RU000488"/>
    </source>
</evidence>
<keyword evidence="7" id="KW-1133">Transmembrane helix</keyword>
<evidence type="ECO:0000256" key="10">
    <source>
        <dbReference type="PROSITE-ProRule" id="PRU00282"/>
    </source>
</evidence>
<dbReference type="eggNOG" id="KOG0756">
    <property type="taxonomic scope" value="Eukaryota"/>
</dbReference>
<evidence type="ECO:0000313" key="13">
    <source>
        <dbReference type="Proteomes" id="UP000020467"/>
    </source>
</evidence>
<feature type="repeat" description="Solcar" evidence="10">
    <location>
        <begin position="240"/>
        <end position="327"/>
    </location>
</feature>
<evidence type="ECO:0000256" key="5">
    <source>
        <dbReference type="ARBA" id="ARBA00022737"/>
    </source>
</evidence>
<evidence type="ECO:0000256" key="7">
    <source>
        <dbReference type="ARBA" id="ARBA00022989"/>
    </source>
</evidence>
<keyword evidence="9 10" id="KW-0472">Membrane</keyword>
<dbReference type="Proteomes" id="UP000020467">
    <property type="component" value="Unassembled WGS sequence"/>
</dbReference>